<dbReference type="GO" id="GO:0005524">
    <property type="term" value="F:ATP binding"/>
    <property type="evidence" value="ECO:0007669"/>
    <property type="project" value="UniProtKB-KW"/>
</dbReference>
<evidence type="ECO:0000313" key="8">
    <source>
        <dbReference type="Proteomes" id="UP001209878"/>
    </source>
</evidence>
<name>A0AAD9KUP0_RIDPI</name>
<dbReference type="EMBL" id="JAODUO010000586">
    <property type="protein sequence ID" value="KAK2177647.1"/>
    <property type="molecule type" value="Genomic_DNA"/>
</dbReference>
<dbReference type="PANTHER" id="PTHR24353">
    <property type="entry name" value="CYCLIC NUCLEOTIDE-DEPENDENT PROTEIN KINASE"/>
    <property type="match status" value="1"/>
</dbReference>
<proteinExistence type="predicted"/>
<keyword evidence="4" id="KW-0418">Kinase</keyword>
<dbReference type="SMART" id="SM00133">
    <property type="entry name" value="S_TK_X"/>
    <property type="match status" value="1"/>
</dbReference>
<dbReference type="GO" id="GO:0005952">
    <property type="term" value="C:cAMP-dependent protein kinase complex"/>
    <property type="evidence" value="ECO:0007669"/>
    <property type="project" value="TreeGrafter"/>
</dbReference>
<feature type="domain" description="AGC-kinase C-terminal" evidence="6">
    <location>
        <begin position="65"/>
        <end position="143"/>
    </location>
</feature>
<evidence type="ECO:0000256" key="1">
    <source>
        <dbReference type="ARBA" id="ARBA00022527"/>
    </source>
</evidence>
<keyword evidence="1" id="KW-0723">Serine/threonine-protein kinase</keyword>
<evidence type="ECO:0000313" key="7">
    <source>
        <dbReference type="EMBL" id="KAK2177647.1"/>
    </source>
</evidence>
<protein>
    <recommendedName>
        <fullName evidence="6">AGC-kinase C-terminal domain-containing protein</fullName>
    </recommendedName>
</protein>
<keyword evidence="2" id="KW-0808">Transferase</keyword>
<keyword evidence="8" id="KW-1185">Reference proteome</keyword>
<keyword evidence="3" id="KW-0547">Nucleotide-binding</keyword>
<evidence type="ECO:0000256" key="4">
    <source>
        <dbReference type="ARBA" id="ARBA00022777"/>
    </source>
</evidence>
<dbReference type="Gene3D" id="3.30.200.20">
    <property type="entry name" value="Phosphorylase Kinase, domain 1"/>
    <property type="match status" value="1"/>
</dbReference>
<dbReference type="Proteomes" id="UP001209878">
    <property type="component" value="Unassembled WGS sequence"/>
</dbReference>
<dbReference type="PANTHER" id="PTHR24353:SF37">
    <property type="entry name" value="CAMP-DEPENDENT PROTEIN KINASE CATALYTIC SUBUNIT PRKX"/>
    <property type="match status" value="1"/>
</dbReference>
<evidence type="ECO:0000256" key="2">
    <source>
        <dbReference type="ARBA" id="ARBA00022679"/>
    </source>
</evidence>
<organism evidence="7 8">
    <name type="scientific">Ridgeia piscesae</name>
    <name type="common">Tubeworm</name>
    <dbReference type="NCBI Taxonomy" id="27915"/>
    <lineage>
        <taxon>Eukaryota</taxon>
        <taxon>Metazoa</taxon>
        <taxon>Spiralia</taxon>
        <taxon>Lophotrochozoa</taxon>
        <taxon>Annelida</taxon>
        <taxon>Polychaeta</taxon>
        <taxon>Sedentaria</taxon>
        <taxon>Canalipalpata</taxon>
        <taxon>Sabellida</taxon>
        <taxon>Siboglinidae</taxon>
        <taxon>Ridgeia</taxon>
    </lineage>
</organism>
<comment type="caution">
    <text evidence="7">The sequence shown here is derived from an EMBL/GenBank/DDBJ whole genome shotgun (WGS) entry which is preliminary data.</text>
</comment>
<reference evidence="7" key="1">
    <citation type="journal article" date="2023" name="Mol. Biol. Evol.">
        <title>Third-Generation Sequencing Reveals the Adaptive Role of the Epigenome in Three Deep-Sea Polychaetes.</title>
        <authorList>
            <person name="Perez M."/>
            <person name="Aroh O."/>
            <person name="Sun Y."/>
            <person name="Lan Y."/>
            <person name="Juniper S.K."/>
            <person name="Young C.R."/>
            <person name="Angers B."/>
            <person name="Qian P.Y."/>
        </authorList>
    </citation>
    <scope>NUCLEOTIDE SEQUENCE</scope>
    <source>
        <strain evidence="7">R07B-5</strain>
    </source>
</reference>
<dbReference type="GO" id="GO:0005829">
    <property type="term" value="C:cytosol"/>
    <property type="evidence" value="ECO:0007669"/>
    <property type="project" value="TreeGrafter"/>
</dbReference>
<evidence type="ECO:0000259" key="6">
    <source>
        <dbReference type="PROSITE" id="PS51285"/>
    </source>
</evidence>
<dbReference type="SUPFAM" id="SSF56112">
    <property type="entry name" value="Protein kinase-like (PK-like)"/>
    <property type="match status" value="1"/>
</dbReference>
<dbReference type="InterPro" id="IPR000961">
    <property type="entry name" value="AGC-kinase_C"/>
</dbReference>
<accession>A0AAD9KUP0</accession>
<evidence type="ECO:0000256" key="3">
    <source>
        <dbReference type="ARBA" id="ARBA00022741"/>
    </source>
</evidence>
<dbReference type="GO" id="GO:0004691">
    <property type="term" value="F:cAMP-dependent protein kinase activity"/>
    <property type="evidence" value="ECO:0007669"/>
    <property type="project" value="TreeGrafter"/>
</dbReference>
<evidence type="ECO:0000256" key="5">
    <source>
        <dbReference type="ARBA" id="ARBA00022840"/>
    </source>
</evidence>
<dbReference type="Gene3D" id="1.10.510.10">
    <property type="entry name" value="Transferase(Phosphotransferase) domain 1"/>
    <property type="match status" value="1"/>
</dbReference>
<keyword evidence="5" id="KW-0067">ATP-binding</keyword>
<dbReference type="AlphaFoldDB" id="A0AAD9KUP0"/>
<gene>
    <name evidence="7" type="ORF">NP493_587g01013</name>
</gene>
<sequence>MNRFIVNITSVCRRKCVVVVCVSLIRLFASTCRDLVKKLLVQDRTKRLGNMKNGAEDIKRHKWFKPLNWEAVYNKKLQPPIVPRIRHRGDPRNFFPDTTWGEPPIIPVIDHPGDTHNFDDYNDDDWRSAAPVSVKEAELFADF</sequence>
<dbReference type="PROSITE" id="PS51285">
    <property type="entry name" value="AGC_KINASE_CTER"/>
    <property type="match status" value="1"/>
</dbReference>
<dbReference type="InterPro" id="IPR011009">
    <property type="entry name" value="Kinase-like_dom_sf"/>
</dbReference>